<reference evidence="10 11" key="1">
    <citation type="submission" date="2015-09" db="EMBL/GenBank/DDBJ databases">
        <authorList>
            <consortium name="Pathogen Informatics"/>
        </authorList>
    </citation>
    <scope>NUCLEOTIDE SEQUENCE [LARGE SCALE GENOMIC DNA]</scope>
    <source>
        <strain evidence="10 11">2789STDY5834928</strain>
    </source>
</reference>
<gene>
    <name evidence="10" type="ORF">ERS852540_02388</name>
</gene>
<evidence type="ECO:0000256" key="6">
    <source>
        <dbReference type="PROSITE-ProRule" id="PRU00278"/>
    </source>
</evidence>
<feature type="signal peptide" evidence="8">
    <location>
        <begin position="1"/>
        <end position="24"/>
    </location>
</feature>
<dbReference type="EMBL" id="CZBY01000026">
    <property type="protein sequence ID" value="CUQ91730.1"/>
    <property type="molecule type" value="Genomic_DNA"/>
</dbReference>
<evidence type="ECO:0000256" key="2">
    <source>
        <dbReference type="ARBA" id="ARBA00013194"/>
    </source>
</evidence>
<dbReference type="Proteomes" id="UP000095662">
    <property type="component" value="Unassembled WGS sequence"/>
</dbReference>
<dbReference type="EC" id="5.2.1.8" evidence="2"/>
<evidence type="ECO:0000256" key="8">
    <source>
        <dbReference type="SAM" id="SignalP"/>
    </source>
</evidence>
<dbReference type="PANTHER" id="PTHR47245">
    <property type="entry name" value="PEPTIDYLPROLYL ISOMERASE"/>
    <property type="match status" value="1"/>
</dbReference>
<dbReference type="InterPro" id="IPR000297">
    <property type="entry name" value="PPIase_PpiC"/>
</dbReference>
<dbReference type="SUPFAM" id="SSF54534">
    <property type="entry name" value="FKBP-like"/>
    <property type="match status" value="1"/>
</dbReference>
<evidence type="ECO:0000313" key="10">
    <source>
        <dbReference type="EMBL" id="CUQ91730.1"/>
    </source>
</evidence>
<keyword evidence="3 8" id="KW-0732">Signal</keyword>
<evidence type="ECO:0000256" key="7">
    <source>
        <dbReference type="SAM" id="MobiDB-lite"/>
    </source>
</evidence>
<evidence type="ECO:0000256" key="1">
    <source>
        <dbReference type="ARBA" id="ARBA00000971"/>
    </source>
</evidence>
<keyword evidence="5 6" id="KW-0413">Isomerase</keyword>
<dbReference type="OrthoDB" id="2677468at2"/>
<evidence type="ECO:0000256" key="4">
    <source>
        <dbReference type="ARBA" id="ARBA00023110"/>
    </source>
</evidence>
<feature type="chain" id="PRO_5008039404" description="peptidylprolyl isomerase" evidence="8">
    <location>
        <begin position="25"/>
        <end position="472"/>
    </location>
</feature>
<feature type="domain" description="PpiC" evidence="9">
    <location>
        <begin position="296"/>
        <end position="386"/>
    </location>
</feature>
<protein>
    <recommendedName>
        <fullName evidence="2">peptidylprolyl isomerase</fullName>
        <ecNumber evidence="2">5.2.1.8</ecNumber>
    </recommendedName>
</protein>
<feature type="region of interest" description="Disordered" evidence="7">
    <location>
        <begin position="439"/>
        <end position="472"/>
    </location>
</feature>
<organism evidence="10 11">
    <name type="scientific">[Eubacterium] siraeum</name>
    <dbReference type="NCBI Taxonomy" id="39492"/>
    <lineage>
        <taxon>Bacteria</taxon>
        <taxon>Bacillati</taxon>
        <taxon>Bacillota</taxon>
        <taxon>Clostridia</taxon>
        <taxon>Eubacteriales</taxon>
        <taxon>Oscillospiraceae</taxon>
        <taxon>Oscillospiraceae incertae sedis</taxon>
    </lineage>
</organism>
<dbReference type="PROSITE" id="PS51257">
    <property type="entry name" value="PROKAR_LIPOPROTEIN"/>
    <property type="match status" value="1"/>
</dbReference>
<evidence type="ECO:0000256" key="5">
    <source>
        <dbReference type="ARBA" id="ARBA00023235"/>
    </source>
</evidence>
<comment type="catalytic activity">
    <reaction evidence="1">
        <text>[protein]-peptidylproline (omega=180) = [protein]-peptidylproline (omega=0)</text>
        <dbReference type="Rhea" id="RHEA:16237"/>
        <dbReference type="Rhea" id="RHEA-COMP:10747"/>
        <dbReference type="Rhea" id="RHEA-COMP:10748"/>
        <dbReference type="ChEBI" id="CHEBI:83833"/>
        <dbReference type="ChEBI" id="CHEBI:83834"/>
        <dbReference type="EC" id="5.2.1.8"/>
    </reaction>
</comment>
<dbReference type="Gene3D" id="3.10.50.40">
    <property type="match status" value="1"/>
</dbReference>
<keyword evidence="4 6" id="KW-0697">Rotamase</keyword>
<evidence type="ECO:0000313" key="11">
    <source>
        <dbReference type="Proteomes" id="UP000095662"/>
    </source>
</evidence>
<dbReference type="GO" id="GO:0003755">
    <property type="term" value="F:peptidyl-prolyl cis-trans isomerase activity"/>
    <property type="evidence" value="ECO:0007669"/>
    <property type="project" value="UniProtKB-KW"/>
</dbReference>
<dbReference type="STRING" id="39492.ERS852540_02388"/>
<accession>A0A175A8T9</accession>
<feature type="compositionally biased region" description="Low complexity" evidence="7">
    <location>
        <begin position="445"/>
        <end position="472"/>
    </location>
</feature>
<dbReference type="InterPro" id="IPR046357">
    <property type="entry name" value="PPIase_dom_sf"/>
</dbReference>
<dbReference type="InterPro" id="IPR050245">
    <property type="entry name" value="PrsA_foldase"/>
</dbReference>
<dbReference type="AlphaFoldDB" id="A0A175A8T9"/>
<name>A0A175A8T9_9FIRM</name>
<sequence>MKKRTAAIAAILACTMMFSGCSDSILTSGTDSGTTSVENIWTAKDDDIVAWATSDSLSDEEKEYYQVKFKDFYPEYSFTIANYGLDETNSAYASYAQSYRKNIIDMLTNEKLILRKAKELGLDQLTEEEMAEVEKAYTKNLSDWYASFEKKAQTALGISADDTSGTDDSANDEKILEKEKELFNEYIAGFGLTEDTFLMWQTNTAIQKKVNDYLLKDITVSDSEVDDYITKLTAEAKQAYEKSASSYAADSEYKKVWIPKDARYIKYIAVGIASSDYAEINAARNESGADDAEIDKKRDEKLAEIKEKADAALKKATAEGADFDAVVKEYSSAYSESTKGEQILVLNSKGLISDALYDAVFALEKPGDISGLIPTDSGYYIVKYVSDAKVTDSDLSNYRKTVREELLTSRQSEKTNAILEEWRSAVNYEYDYEKLNITKEEKTSSDASASSADSKANNETSSAASSGTTTSE</sequence>
<dbReference type="PANTHER" id="PTHR47245:SF1">
    <property type="entry name" value="FOLDASE PROTEIN PRSA"/>
    <property type="match status" value="1"/>
</dbReference>
<dbReference type="Pfam" id="PF00639">
    <property type="entry name" value="Rotamase"/>
    <property type="match status" value="1"/>
</dbReference>
<evidence type="ECO:0000259" key="9">
    <source>
        <dbReference type="PROSITE" id="PS50198"/>
    </source>
</evidence>
<evidence type="ECO:0000256" key="3">
    <source>
        <dbReference type="ARBA" id="ARBA00022729"/>
    </source>
</evidence>
<proteinExistence type="predicted"/>
<dbReference type="PROSITE" id="PS50198">
    <property type="entry name" value="PPIC_PPIASE_2"/>
    <property type="match status" value="1"/>
</dbReference>